<dbReference type="HAMAP" id="MF_00313">
    <property type="entry name" value="Glutaminase"/>
    <property type="match status" value="1"/>
</dbReference>
<keyword evidence="9" id="KW-1185">Reference proteome</keyword>
<evidence type="ECO:0000256" key="1">
    <source>
        <dbReference type="ARBA" id="ARBA00011076"/>
    </source>
</evidence>
<dbReference type="Proteomes" id="UP001180840">
    <property type="component" value="Unassembled WGS sequence"/>
</dbReference>
<dbReference type="EC" id="3.5.1.2" evidence="3 6"/>
<proteinExistence type="inferred from homology"/>
<keyword evidence="6" id="KW-0007">Acetylation</keyword>
<comment type="similarity">
    <text evidence="1 6">Belongs to the glutaminase family.</text>
</comment>
<dbReference type="RefSeq" id="WP_290195583.1">
    <property type="nucleotide sequence ID" value="NZ_CP047654.1"/>
</dbReference>
<feature type="binding site" evidence="6">
    <location>
        <position position="242"/>
    </location>
    <ligand>
        <name>substrate</name>
    </ligand>
</feature>
<dbReference type="SUPFAM" id="SSF52091">
    <property type="entry name" value="SpoIIaa-like"/>
    <property type="match status" value="1"/>
</dbReference>
<dbReference type="PANTHER" id="PTHR12544">
    <property type="entry name" value="GLUTAMINASE"/>
    <property type="match status" value="1"/>
</dbReference>
<dbReference type="PANTHER" id="PTHR12544:SF29">
    <property type="entry name" value="GLUTAMINASE"/>
    <property type="match status" value="1"/>
</dbReference>
<name>A0ABU1ZZ12_9CORY</name>
<evidence type="ECO:0000313" key="8">
    <source>
        <dbReference type="EMBL" id="MDR7330146.1"/>
    </source>
</evidence>
<evidence type="ECO:0000256" key="3">
    <source>
        <dbReference type="ARBA" id="ARBA00012918"/>
    </source>
</evidence>
<feature type="binding site" evidence="6">
    <location>
        <position position="166"/>
    </location>
    <ligand>
        <name>substrate</name>
    </ligand>
</feature>
<dbReference type="PROSITE" id="PS50801">
    <property type="entry name" value="STAS"/>
    <property type="match status" value="1"/>
</dbReference>
<comment type="catalytic activity">
    <reaction evidence="5 6">
        <text>L-glutamine + H2O = L-glutamate + NH4(+)</text>
        <dbReference type="Rhea" id="RHEA:15889"/>
        <dbReference type="ChEBI" id="CHEBI:15377"/>
        <dbReference type="ChEBI" id="CHEBI:28938"/>
        <dbReference type="ChEBI" id="CHEBI:29985"/>
        <dbReference type="ChEBI" id="CHEBI:58359"/>
        <dbReference type="EC" id="3.5.1.2"/>
    </reaction>
</comment>
<dbReference type="EMBL" id="JAVDXZ010000001">
    <property type="protein sequence ID" value="MDR7330146.1"/>
    <property type="molecule type" value="Genomic_DNA"/>
</dbReference>
<gene>
    <name evidence="6" type="primary">glsA</name>
    <name evidence="8" type="ORF">J2S39_001822</name>
</gene>
<comment type="caution">
    <text evidence="8">The sequence shown here is derived from an EMBL/GenBank/DDBJ whole genome shotgun (WGS) entry which is preliminary data.</text>
</comment>
<feature type="binding site" evidence="6">
    <location>
        <position position="260"/>
    </location>
    <ligand>
        <name>substrate</name>
    </ligand>
</feature>
<dbReference type="InterPro" id="IPR015868">
    <property type="entry name" value="Glutaminase"/>
</dbReference>
<dbReference type="Pfam" id="PF01740">
    <property type="entry name" value="STAS"/>
    <property type="match status" value="1"/>
</dbReference>
<dbReference type="SUPFAM" id="SSF56601">
    <property type="entry name" value="beta-lactamase/transpeptidase-like"/>
    <property type="match status" value="1"/>
</dbReference>
<dbReference type="NCBIfam" id="NF002134">
    <property type="entry name" value="PRK00971.1-4"/>
    <property type="match status" value="1"/>
</dbReference>
<feature type="binding site" evidence="6">
    <location>
        <position position="190"/>
    </location>
    <ligand>
        <name>substrate</name>
    </ligand>
</feature>
<sequence length="417" mass="44171">MENPIPDYLGDILDSVRDDSSGEIPTYIPELAQADPEWLGLALCTTSGHLYSAGDDDVEFTIQSLSKPFAYALAIESAGMDAVVDAVGLEPSGEAFNELSLGEDGRPVNAMINAGAITVNQLINGPDSGVDERVEMIRDYFSRLAGRELEIDEKSAESELAGADRNLSLAHMLRSYDIITDSAQDAVLSYIRQCSVKVTVKDLAVMAGTLANGGVHPRSGEKLVDARVARLTLSVMNSSGMYDAAGRWQARVGIPAKSGVSGGIIGTLPSQLGIAALSPRLDGSGNSVRGVKAFEELSDQMGLHLMNGVGMSGSETVRTIEHRGGDSVVVLQGPVDFSAAEAALHAISGRKLTGERVVLDLERVTHTQPMGIAMLGEGLRRLREGGREIASHDPRGFLLDNELDDGTLVPDVMDLDA</sequence>
<dbReference type="InterPro" id="IPR012338">
    <property type="entry name" value="Beta-lactam/transpept-like"/>
</dbReference>
<dbReference type="InterPro" id="IPR002645">
    <property type="entry name" value="STAS_dom"/>
</dbReference>
<keyword evidence="4 6" id="KW-0378">Hydrolase</keyword>
<accession>A0ABU1ZZ12</accession>
<organism evidence="8 9">
    <name type="scientific">Corynebacterium guangdongense</name>
    <dbReference type="NCBI Taxonomy" id="1783348"/>
    <lineage>
        <taxon>Bacteria</taxon>
        <taxon>Bacillati</taxon>
        <taxon>Actinomycetota</taxon>
        <taxon>Actinomycetes</taxon>
        <taxon>Mycobacteriales</taxon>
        <taxon>Corynebacteriaceae</taxon>
        <taxon>Corynebacterium</taxon>
    </lineage>
</organism>
<feature type="binding site" evidence="6">
    <location>
        <position position="113"/>
    </location>
    <ligand>
        <name>substrate</name>
    </ligand>
</feature>
<evidence type="ECO:0000256" key="4">
    <source>
        <dbReference type="ARBA" id="ARBA00022801"/>
    </source>
</evidence>
<dbReference type="Gene3D" id="3.30.750.24">
    <property type="entry name" value="STAS domain"/>
    <property type="match status" value="1"/>
</dbReference>
<feature type="binding site" evidence="6">
    <location>
        <position position="64"/>
    </location>
    <ligand>
        <name>substrate</name>
    </ligand>
</feature>
<feature type="domain" description="STAS" evidence="7">
    <location>
        <begin position="316"/>
        <end position="389"/>
    </location>
</feature>
<dbReference type="Pfam" id="PF04960">
    <property type="entry name" value="Glutaminase"/>
    <property type="match status" value="1"/>
</dbReference>
<evidence type="ECO:0000259" key="7">
    <source>
        <dbReference type="PROSITE" id="PS50801"/>
    </source>
</evidence>
<protein>
    <recommendedName>
        <fullName evidence="3 6">Glutaminase</fullName>
        <ecNumber evidence="3 6">3.5.1.2</ecNumber>
    </recommendedName>
</protein>
<evidence type="ECO:0000313" key="9">
    <source>
        <dbReference type="Proteomes" id="UP001180840"/>
    </source>
</evidence>
<dbReference type="NCBIfam" id="TIGR03814">
    <property type="entry name" value="Gln_ase"/>
    <property type="match status" value="1"/>
</dbReference>
<evidence type="ECO:0000256" key="5">
    <source>
        <dbReference type="ARBA" id="ARBA00049534"/>
    </source>
</evidence>
<evidence type="ECO:0000256" key="2">
    <source>
        <dbReference type="ARBA" id="ARBA00011881"/>
    </source>
</evidence>
<comment type="subunit">
    <text evidence="2 6">Homotetramer.</text>
</comment>
<dbReference type="Gene3D" id="3.40.710.10">
    <property type="entry name" value="DD-peptidase/beta-lactamase superfamily"/>
    <property type="match status" value="1"/>
</dbReference>
<dbReference type="GO" id="GO:0004359">
    <property type="term" value="F:glutaminase activity"/>
    <property type="evidence" value="ECO:0007669"/>
    <property type="project" value="UniProtKB-EC"/>
</dbReference>
<dbReference type="InterPro" id="IPR036513">
    <property type="entry name" value="STAS_dom_sf"/>
</dbReference>
<feature type="binding site" evidence="6">
    <location>
        <position position="159"/>
    </location>
    <ligand>
        <name>substrate</name>
    </ligand>
</feature>
<reference evidence="8" key="1">
    <citation type="submission" date="2023-07" db="EMBL/GenBank/DDBJ databases">
        <title>Sequencing the genomes of 1000 actinobacteria strains.</title>
        <authorList>
            <person name="Klenk H.-P."/>
        </authorList>
    </citation>
    <scope>NUCLEOTIDE SEQUENCE</scope>
    <source>
        <strain evidence="8">DSM 107476</strain>
    </source>
</reference>
<evidence type="ECO:0000256" key="6">
    <source>
        <dbReference type="HAMAP-Rule" id="MF_00313"/>
    </source>
</evidence>